<dbReference type="AlphaFoldDB" id="A0A369WQS8"/>
<dbReference type="NCBIfam" id="TIGR02281">
    <property type="entry name" value="clan_AA_DTGA"/>
    <property type="match status" value="1"/>
</dbReference>
<keyword evidence="1" id="KW-0645">Protease</keyword>
<evidence type="ECO:0000313" key="1">
    <source>
        <dbReference type="EMBL" id="RDE24448.1"/>
    </source>
</evidence>
<dbReference type="PROSITE" id="PS00141">
    <property type="entry name" value="ASP_PROTEASE"/>
    <property type="match status" value="1"/>
</dbReference>
<accession>A0A369WQS8</accession>
<dbReference type="Gene3D" id="2.40.70.10">
    <property type="entry name" value="Acid Proteases"/>
    <property type="match status" value="1"/>
</dbReference>
<protein>
    <submittedName>
        <fullName evidence="1">TIGR02281 family clan AA aspartic protease</fullName>
        <ecNumber evidence="1">3.4.23.-</ecNumber>
    </submittedName>
</protein>
<evidence type="ECO:0000313" key="2">
    <source>
        <dbReference type="Proteomes" id="UP000253769"/>
    </source>
</evidence>
<dbReference type="GO" id="GO:0006508">
    <property type="term" value="P:proteolysis"/>
    <property type="evidence" value="ECO:0007669"/>
    <property type="project" value="UniProtKB-KW"/>
</dbReference>
<dbReference type="InterPro" id="IPR021109">
    <property type="entry name" value="Peptidase_aspartic_dom_sf"/>
</dbReference>
<dbReference type="SUPFAM" id="SSF50630">
    <property type="entry name" value="Acid proteases"/>
    <property type="match status" value="1"/>
</dbReference>
<dbReference type="Proteomes" id="UP000253769">
    <property type="component" value="Unassembled WGS sequence"/>
</dbReference>
<dbReference type="GO" id="GO:0004190">
    <property type="term" value="F:aspartic-type endopeptidase activity"/>
    <property type="evidence" value="ECO:0007669"/>
    <property type="project" value="InterPro"/>
</dbReference>
<dbReference type="Pfam" id="PF13975">
    <property type="entry name" value="gag-asp_proteas"/>
    <property type="match status" value="1"/>
</dbReference>
<proteinExistence type="predicted"/>
<reference evidence="1 2" key="1">
    <citation type="submission" date="2018-07" db="EMBL/GenBank/DDBJ databases">
        <title>Motiliproteus coralliicola sp. nov., a bacterium isolated from Coral.</title>
        <authorList>
            <person name="Wang G."/>
        </authorList>
    </citation>
    <scope>NUCLEOTIDE SEQUENCE [LARGE SCALE GENOMIC DNA]</scope>
    <source>
        <strain evidence="1 2">C34</strain>
    </source>
</reference>
<dbReference type="EC" id="3.4.23.-" evidence="1"/>
<keyword evidence="1" id="KW-0378">Hydrolase</keyword>
<dbReference type="InterPro" id="IPR001969">
    <property type="entry name" value="Aspartic_peptidase_AS"/>
</dbReference>
<organism evidence="1 2">
    <name type="scientific">Motiliproteus coralliicola</name>
    <dbReference type="NCBI Taxonomy" id="2283196"/>
    <lineage>
        <taxon>Bacteria</taxon>
        <taxon>Pseudomonadati</taxon>
        <taxon>Pseudomonadota</taxon>
        <taxon>Gammaproteobacteria</taxon>
        <taxon>Oceanospirillales</taxon>
        <taxon>Oceanospirillaceae</taxon>
        <taxon>Motiliproteus</taxon>
    </lineage>
</organism>
<gene>
    <name evidence="1" type="ORF">DV711_02345</name>
</gene>
<keyword evidence="2" id="KW-1185">Reference proteome</keyword>
<dbReference type="RefSeq" id="WP_114694035.1">
    <property type="nucleotide sequence ID" value="NZ_QQOH01000001.1"/>
</dbReference>
<name>A0A369WQS8_9GAMM</name>
<dbReference type="OrthoDB" id="185963at2"/>
<dbReference type="CDD" id="cd05483">
    <property type="entry name" value="retropepsin_like_bacteria"/>
    <property type="match status" value="1"/>
</dbReference>
<sequence>MLILFWLGLLALLTLGFDSWQQHLFNPNASPQSARVGNVVEVALKGNRQGHYLVSGAINGRPVTFLIDTGATYVAIPDELQQELGLTPGRAQRVVTANGTATAYETKLNSVSIGDIKVQEVRAALVPNMPGRQVLLGMSVLKEIEFVHRADTLTLRQYQ</sequence>
<dbReference type="EMBL" id="QQOH01000001">
    <property type="protein sequence ID" value="RDE24448.1"/>
    <property type="molecule type" value="Genomic_DNA"/>
</dbReference>
<dbReference type="InterPro" id="IPR011969">
    <property type="entry name" value="Clan_AA_Asp_peptidase_C"/>
</dbReference>
<comment type="caution">
    <text evidence="1">The sequence shown here is derived from an EMBL/GenBank/DDBJ whole genome shotgun (WGS) entry which is preliminary data.</text>
</comment>
<dbReference type="InterPro" id="IPR034122">
    <property type="entry name" value="Retropepsin-like_bacterial"/>
</dbReference>